<evidence type="ECO:0000313" key="2">
    <source>
        <dbReference type="Proteomes" id="UP000028481"/>
    </source>
</evidence>
<dbReference type="AlphaFoldDB" id="A0A075WU23"/>
<name>A0A075WU23_9BACT</name>
<dbReference type="RefSeq" id="WP_038549713.1">
    <property type="nucleotide sequence ID" value="NZ_CP008796.1"/>
</dbReference>
<proteinExistence type="predicted"/>
<sequence length="63" mass="7497">MGSHPLFLEIYRSHLILYDQGDFKHLIECLERLKKIGAFVEKKLGSHAYWQIDYEKIDEGFII</sequence>
<keyword evidence="2" id="KW-1185">Reference proteome</keyword>
<dbReference type="KEGG" id="tcm:HL41_06390"/>
<dbReference type="PaxDb" id="289377-HL41_06390"/>
<dbReference type="HOGENOM" id="CLU_2884464_0_0_0"/>
<organism evidence="1 2">
    <name type="scientific">Thermodesulfobacterium commune DSM 2178</name>
    <dbReference type="NCBI Taxonomy" id="289377"/>
    <lineage>
        <taxon>Bacteria</taxon>
        <taxon>Pseudomonadati</taxon>
        <taxon>Thermodesulfobacteriota</taxon>
        <taxon>Thermodesulfobacteria</taxon>
        <taxon>Thermodesulfobacteriales</taxon>
        <taxon>Thermodesulfobacteriaceae</taxon>
        <taxon>Thermodesulfobacterium</taxon>
    </lineage>
</organism>
<dbReference type="Proteomes" id="UP000028481">
    <property type="component" value="Chromosome"/>
</dbReference>
<accession>A0A075WU23</accession>
<dbReference type="EMBL" id="CP008796">
    <property type="protein sequence ID" value="AIH04381.1"/>
    <property type="molecule type" value="Genomic_DNA"/>
</dbReference>
<reference evidence="1 2" key="1">
    <citation type="journal article" date="2015" name="Genome Announc.">
        <title>Genome Sequence of a Sulfate-Reducing Thermophilic Bacterium, Thermodesulfobacterium commune DSM 2178T (Phylum Thermodesulfobacteria).</title>
        <authorList>
            <person name="Bhatnagar S."/>
            <person name="Badger J.H."/>
            <person name="Madupu R."/>
            <person name="Khouri H.M."/>
            <person name="O'Connor E.M."/>
            <person name="Robb F.T."/>
            <person name="Ward N.L."/>
            <person name="Eisen J.A."/>
        </authorList>
    </citation>
    <scope>NUCLEOTIDE SEQUENCE [LARGE SCALE GENOMIC DNA]</scope>
    <source>
        <strain evidence="1 2">DSM 2178</strain>
    </source>
</reference>
<gene>
    <name evidence="1" type="ORF">HL41_06390</name>
</gene>
<evidence type="ECO:0000313" key="1">
    <source>
        <dbReference type="EMBL" id="AIH04381.1"/>
    </source>
</evidence>
<protein>
    <submittedName>
        <fullName evidence="1">Uncharacterized protein</fullName>
    </submittedName>
</protein>